<dbReference type="AlphaFoldDB" id="A0A699H9X3"/>
<dbReference type="SUPFAM" id="SSF50978">
    <property type="entry name" value="WD40 repeat-like"/>
    <property type="match status" value="1"/>
</dbReference>
<feature type="region of interest" description="Disordered" evidence="1">
    <location>
        <begin position="536"/>
        <end position="556"/>
    </location>
</feature>
<dbReference type="InterPro" id="IPR021109">
    <property type="entry name" value="Peptidase_aspartic_dom_sf"/>
</dbReference>
<dbReference type="EMBL" id="BKCJ010096603">
    <property type="protein sequence ID" value="GEX23249.1"/>
    <property type="molecule type" value="Genomic_DNA"/>
</dbReference>
<dbReference type="Gene3D" id="2.40.70.10">
    <property type="entry name" value="Acid Proteases"/>
    <property type="match status" value="1"/>
</dbReference>
<dbReference type="GO" id="GO:0005730">
    <property type="term" value="C:nucleolus"/>
    <property type="evidence" value="ECO:0007669"/>
    <property type="project" value="TreeGrafter"/>
</dbReference>
<feature type="compositionally biased region" description="Polar residues" evidence="1">
    <location>
        <begin position="543"/>
        <end position="556"/>
    </location>
</feature>
<dbReference type="PANTHER" id="PTHR45903:SF1">
    <property type="entry name" value="GLUTAMATE-RICH WD REPEAT-CONTAINING PROTEIN 1"/>
    <property type="match status" value="1"/>
</dbReference>
<dbReference type="InterPro" id="IPR036322">
    <property type="entry name" value="WD40_repeat_dom_sf"/>
</dbReference>
<reference evidence="2" key="1">
    <citation type="journal article" date="2019" name="Sci. Rep.">
        <title>Draft genome of Tanacetum cinerariifolium, the natural source of mosquito coil.</title>
        <authorList>
            <person name="Yamashiro T."/>
            <person name="Shiraishi A."/>
            <person name="Satake H."/>
            <person name="Nakayama K."/>
        </authorList>
    </citation>
    <scope>NUCLEOTIDE SEQUENCE</scope>
</reference>
<organism evidence="2">
    <name type="scientific">Tanacetum cinerariifolium</name>
    <name type="common">Dalmatian daisy</name>
    <name type="synonym">Chrysanthemum cinerariifolium</name>
    <dbReference type="NCBI Taxonomy" id="118510"/>
    <lineage>
        <taxon>Eukaryota</taxon>
        <taxon>Viridiplantae</taxon>
        <taxon>Streptophyta</taxon>
        <taxon>Embryophyta</taxon>
        <taxon>Tracheophyta</taxon>
        <taxon>Spermatophyta</taxon>
        <taxon>Magnoliopsida</taxon>
        <taxon>eudicotyledons</taxon>
        <taxon>Gunneridae</taxon>
        <taxon>Pentapetalae</taxon>
        <taxon>asterids</taxon>
        <taxon>campanulids</taxon>
        <taxon>Asterales</taxon>
        <taxon>Asteraceae</taxon>
        <taxon>Asteroideae</taxon>
        <taxon>Anthemideae</taxon>
        <taxon>Anthemidinae</taxon>
        <taxon>Tanacetum</taxon>
    </lineage>
</organism>
<gene>
    <name evidence="2" type="ORF">Tci_295224</name>
</gene>
<dbReference type="SMART" id="SM00320">
    <property type="entry name" value="WD40"/>
    <property type="match status" value="3"/>
</dbReference>
<proteinExistence type="predicted"/>
<dbReference type="InterPro" id="IPR001680">
    <property type="entry name" value="WD40_rpt"/>
</dbReference>
<dbReference type="CDD" id="cd00303">
    <property type="entry name" value="retropepsin_like"/>
    <property type="match status" value="1"/>
</dbReference>
<dbReference type="GO" id="GO:0042254">
    <property type="term" value="P:ribosome biogenesis"/>
    <property type="evidence" value="ECO:0007669"/>
    <property type="project" value="TreeGrafter"/>
</dbReference>
<dbReference type="SUPFAM" id="SSF50630">
    <property type="entry name" value="Acid proteases"/>
    <property type="match status" value="1"/>
</dbReference>
<dbReference type="Pfam" id="PF00400">
    <property type="entry name" value="WD40"/>
    <property type="match status" value="1"/>
</dbReference>
<evidence type="ECO:0000256" key="1">
    <source>
        <dbReference type="SAM" id="MobiDB-lite"/>
    </source>
</evidence>
<name>A0A699H9X3_TANCI</name>
<evidence type="ECO:0000313" key="2">
    <source>
        <dbReference type="EMBL" id="GEX23249.1"/>
    </source>
</evidence>
<sequence length="556" mass="62960">MHVSMLLHGIDVVVKIFGRIKWHQEPRSTYMVQINSGYKESGELVTVLQQHRRSPQAKETTSTMTSDQLFGQDDLETKDTPLKGTYMVSGYDDDDDNELENINKTMKHGSHHPFKVKAKIDILTYDDTIDAEKLDSWLDQIETYFTLYGQTAQEYTTKFHRLRETLGILTDNVDVFTKYVAGLPFQTQTEMRLHVTTNISNASSIAMAIEQKNKIGGRKFEERINGEGFNGSHQKKDSKKKGVAHSSDATKYCDTCRITEHNEENCWKVHLELFPKKWIKDDRGRRTIATTFVDDVIELESVNEADNVRQCKPRWKSLDTHVECDEKELFTMKIQVKHEVIEAIVDTGSQKNLISPSLVRNLGLKTTPHLLRTLWVGSKTIWIHKSVSNGTVIMSFTYGSQHLTQHGKSIINHLSDTPRVLKICSWSPTEQFVFASSCMDKTIAIWDTRLGKSPAASIKANDADVNVISWNMLASCMLASGSDAGAFSIRDLRMLEEGDAVVAHFMYHKCAITSIEWSPHKASTLAVSSDDNQLITRRGRGSRVQSQNTRGSTRTH</sequence>
<dbReference type="InterPro" id="IPR015943">
    <property type="entry name" value="WD40/YVTN_repeat-like_dom_sf"/>
</dbReference>
<accession>A0A699H9X3</accession>
<comment type="caution">
    <text evidence="2">The sequence shown here is derived from an EMBL/GenBank/DDBJ whole genome shotgun (WGS) entry which is preliminary data.</text>
</comment>
<dbReference type="InterPro" id="IPR051972">
    <property type="entry name" value="Glutamate-rich_WD_repeat"/>
</dbReference>
<feature type="region of interest" description="Disordered" evidence="1">
    <location>
        <begin position="224"/>
        <end position="243"/>
    </location>
</feature>
<dbReference type="PANTHER" id="PTHR45903">
    <property type="entry name" value="GLUTAMATE-RICH WD REPEAT-CONTAINING PROTEIN 1"/>
    <property type="match status" value="1"/>
</dbReference>
<dbReference type="Gene3D" id="2.130.10.10">
    <property type="entry name" value="YVTN repeat-like/Quinoprotein amine dehydrogenase"/>
    <property type="match status" value="1"/>
</dbReference>
<protein>
    <submittedName>
        <fullName evidence="2">Glutamate-rich WD repeat-containing protein 1</fullName>
    </submittedName>
</protein>